<keyword evidence="4" id="KW-0312">Gluconeogenesis</keyword>
<evidence type="ECO:0000256" key="1">
    <source>
        <dbReference type="ARBA" id="ARBA00004926"/>
    </source>
</evidence>
<dbReference type="GO" id="GO:0005829">
    <property type="term" value="C:cytosol"/>
    <property type="evidence" value="ECO:0007669"/>
    <property type="project" value="TreeGrafter"/>
</dbReference>
<gene>
    <name evidence="9" type="primary">pgi_31</name>
    <name evidence="9" type="ORF">SDC9_128544</name>
</gene>
<dbReference type="SUPFAM" id="SSF53697">
    <property type="entry name" value="SIS domain"/>
    <property type="match status" value="1"/>
</dbReference>
<dbReference type="FunFam" id="3.40.50.10490:FF:000015">
    <property type="entry name" value="Glucose-6-phosphate isomerase"/>
    <property type="match status" value="1"/>
</dbReference>
<evidence type="ECO:0000256" key="5">
    <source>
        <dbReference type="ARBA" id="ARBA00022490"/>
    </source>
</evidence>
<dbReference type="PRINTS" id="PR00662">
    <property type="entry name" value="G6PISOMERASE"/>
</dbReference>
<dbReference type="PANTHER" id="PTHR11469">
    <property type="entry name" value="GLUCOSE-6-PHOSPHATE ISOMERASE"/>
    <property type="match status" value="1"/>
</dbReference>
<accession>A0A645CX57</accession>
<evidence type="ECO:0000256" key="4">
    <source>
        <dbReference type="ARBA" id="ARBA00022432"/>
    </source>
</evidence>
<dbReference type="PROSITE" id="PS00174">
    <property type="entry name" value="P_GLUCOSE_ISOMERASE_2"/>
    <property type="match status" value="1"/>
</dbReference>
<dbReference type="InterPro" id="IPR035482">
    <property type="entry name" value="SIS_PGI_2"/>
</dbReference>
<dbReference type="InterPro" id="IPR018189">
    <property type="entry name" value="Phosphoglucose_isomerase_CS"/>
</dbReference>
<keyword evidence="5" id="KW-0963">Cytoplasm</keyword>
<comment type="catalytic activity">
    <reaction evidence="8">
        <text>alpha-D-glucose 6-phosphate = beta-D-fructose 6-phosphate</text>
        <dbReference type="Rhea" id="RHEA:11816"/>
        <dbReference type="ChEBI" id="CHEBI:57634"/>
        <dbReference type="ChEBI" id="CHEBI:58225"/>
        <dbReference type="EC" id="5.3.1.9"/>
    </reaction>
</comment>
<dbReference type="CDD" id="cd05015">
    <property type="entry name" value="SIS_PGI_1"/>
    <property type="match status" value="1"/>
</dbReference>
<name>A0A645CX57_9ZZZZ</name>
<dbReference type="Gene3D" id="3.40.50.10490">
    <property type="entry name" value="Glucose-6-phosphate isomerase like protein, domain 1"/>
    <property type="match status" value="2"/>
</dbReference>
<dbReference type="UniPathway" id="UPA00109">
    <property type="reaction ID" value="UER00181"/>
</dbReference>
<proteinExistence type="inferred from homology"/>
<keyword evidence="7 9" id="KW-0413">Isomerase</keyword>
<dbReference type="FunFam" id="3.40.50.10490:FF:000016">
    <property type="entry name" value="Glucose-6-phosphate isomerase"/>
    <property type="match status" value="1"/>
</dbReference>
<dbReference type="EC" id="5.3.1.9" evidence="3"/>
<evidence type="ECO:0000256" key="6">
    <source>
        <dbReference type="ARBA" id="ARBA00023152"/>
    </source>
</evidence>
<comment type="caution">
    <text evidence="9">The sequence shown here is derived from an EMBL/GenBank/DDBJ whole genome shotgun (WGS) entry which is preliminary data.</text>
</comment>
<dbReference type="GO" id="GO:0097367">
    <property type="term" value="F:carbohydrate derivative binding"/>
    <property type="evidence" value="ECO:0007669"/>
    <property type="project" value="InterPro"/>
</dbReference>
<comment type="pathway">
    <text evidence="1">Carbohydrate degradation; glycolysis; D-glyceraldehyde 3-phosphate and glycerone phosphate from D-glucose: step 2/4.</text>
</comment>
<evidence type="ECO:0000256" key="7">
    <source>
        <dbReference type="ARBA" id="ARBA00023235"/>
    </source>
</evidence>
<evidence type="ECO:0000256" key="8">
    <source>
        <dbReference type="ARBA" id="ARBA00029321"/>
    </source>
</evidence>
<comment type="similarity">
    <text evidence="2">Belongs to the GPI family.</text>
</comment>
<dbReference type="InterPro" id="IPR046348">
    <property type="entry name" value="SIS_dom_sf"/>
</dbReference>
<evidence type="ECO:0000313" key="9">
    <source>
        <dbReference type="EMBL" id="MPM81491.1"/>
    </source>
</evidence>
<evidence type="ECO:0000256" key="2">
    <source>
        <dbReference type="ARBA" id="ARBA00006604"/>
    </source>
</evidence>
<dbReference type="GO" id="GO:0006096">
    <property type="term" value="P:glycolytic process"/>
    <property type="evidence" value="ECO:0007669"/>
    <property type="project" value="UniProtKB-UniPathway"/>
</dbReference>
<organism evidence="9">
    <name type="scientific">bioreactor metagenome</name>
    <dbReference type="NCBI Taxonomy" id="1076179"/>
    <lineage>
        <taxon>unclassified sequences</taxon>
        <taxon>metagenomes</taxon>
        <taxon>ecological metagenomes</taxon>
    </lineage>
</organism>
<dbReference type="GO" id="GO:0048029">
    <property type="term" value="F:monosaccharide binding"/>
    <property type="evidence" value="ECO:0007669"/>
    <property type="project" value="TreeGrafter"/>
</dbReference>
<evidence type="ECO:0000256" key="3">
    <source>
        <dbReference type="ARBA" id="ARBA00011952"/>
    </source>
</evidence>
<dbReference type="PROSITE" id="PS51463">
    <property type="entry name" value="P_GLUCOSE_ISOMERASE_3"/>
    <property type="match status" value="1"/>
</dbReference>
<sequence>MKKIAAEWKLKAQVVVVIGIGGSYLGSKAALEALLHPFANELALNQGPKILFAGQNLSQDYMAELMDLLEEKEYAAIVISKSGTTTEPAIAFRIIKNHLETKYGKEEAATRIIAVTDKSRGALKEVASKEGYRTFVIPDDVGGRYSVLTPVGLLPMAVAGVNIDSMIQGAAKMREICMERSGNNVAIQYAALRNLLYGKGKTIEILVNFNPKLQYFAEWWKQLFGESEGKEGKGIFPASVNFTSDLHSMGQYIQEGERIMFETVLDVKHPAREYSVGNDPADVDGLNFLAGMEVEQVNKKARAGTKLAHIDGGVPNILLEAERLDAFNLGALFYFFEFACGVSAYMLGINPFDQPGVEDYKQNMFALLGKPGYEELAEKLKERL</sequence>
<dbReference type="PROSITE" id="PS00765">
    <property type="entry name" value="P_GLUCOSE_ISOMERASE_1"/>
    <property type="match status" value="1"/>
</dbReference>
<dbReference type="GO" id="GO:0004347">
    <property type="term" value="F:glucose-6-phosphate isomerase activity"/>
    <property type="evidence" value="ECO:0007669"/>
    <property type="project" value="UniProtKB-EC"/>
</dbReference>
<dbReference type="GO" id="GO:0006094">
    <property type="term" value="P:gluconeogenesis"/>
    <property type="evidence" value="ECO:0007669"/>
    <property type="project" value="UniProtKB-KW"/>
</dbReference>
<dbReference type="InterPro" id="IPR035476">
    <property type="entry name" value="SIS_PGI_1"/>
</dbReference>
<dbReference type="EMBL" id="VSSQ01030823">
    <property type="protein sequence ID" value="MPM81491.1"/>
    <property type="molecule type" value="Genomic_DNA"/>
</dbReference>
<dbReference type="Pfam" id="PF00342">
    <property type="entry name" value="PGI"/>
    <property type="match status" value="1"/>
</dbReference>
<dbReference type="CDD" id="cd05016">
    <property type="entry name" value="SIS_PGI_2"/>
    <property type="match status" value="1"/>
</dbReference>
<dbReference type="InterPro" id="IPR001672">
    <property type="entry name" value="G6P_Isomerase"/>
</dbReference>
<dbReference type="GO" id="GO:0051156">
    <property type="term" value="P:glucose 6-phosphate metabolic process"/>
    <property type="evidence" value="ECO:0007669"/>
    <property type="project" value="TreeGrafter"/>
</dbReference>
<reference evidence="9" key="1">
    <citation type="submission" date="2019-08" db="EMBL/GenBank/DDBJ databases">
        <authorList>
            <person name="Kucharzyk K."/>
            <person name="Murdoch R.W."/>
            <person name="Higgins S."/>
            <person name="Loffler F."/>
        </authorList>
    </citation>
    <scope>NUCLEOTIDE SEQUENCE</scope>
</reference>
<dbReference type="AlphaFoldDB" id="A0A645CX57"/>
<keyword evidence="6" id="KW-0324">Glycolysis</keyword>
<dbReference type="NCBIfam" id="NF010697">
    <property type="entry name" value="PRK14097.1"/>
    <property type="match status" value="1"/>
</dbReference>
<dbReference type="PANTHER" id="PTHR11469:SF1">
    <property type="entry name" value="GLUCOSE-6-PHOSPHATE ISOMERASE"/>
    <property type="match status" value="1"/>
</dbReference>
<protein>
    <recommendedName>
        <fullName evidence="3">glucose-6-phosphate isomerase</fullName>
        <ecNumber evidence="3">5.3.1.9</ecNumber>
    </recommendedName>
</protein>